<dbReference type="EMBL" id="CM034390">
    <property type="protein sequence ID" value="KAJ0181930.1"/>
    <property type="molecule type" value="Genomic_DNA"/>
</dbReference>
<organism evidence="1 2">
    <name type="scientific">Dendrolimus kikuchii</name>
    <dbReference type="NCBI Taxonomy" id="765133"/>
    <lineage>
        <taxon>Eukaryota</taxon>
        <taxon>Metazoa</taxon>
        <taxon>Ecdysozoa</taxon>
        <taxon>Arthropoda</taxon>
        <taxon>Hexapoda</taxon>
        <taxon>Insecta</taxon>
        <taxon>Pterygota</taxon>
        <taxon>Neoptera</taxon>
        <taxon>Endopterygota</taxon>
        <taxon>Lepidoptera</taxon>
        <taxon>Glossata</taxon>
        <taxon>Ditrysia</taxon>
        <taxon>Bombycoidea</taxon>
        <taxon>Lasiocampidae</taxon>
        <taxon>Dendrolimus</taxon>
    </lineage>
</organism>
<name>A0ACC1DDQ2_9NEOP</name>
<evidence type="ECO:0000313" key="1">
    <source>
        <dbReference type="EMBL" id="KAJ0181930.1"/>
    </source>
</evidence>
<sequence>MKFFTCKITFNNQDNNKNTKNKTLKETGDADLVRDSSTWQSWRPRLGWFWKTVSDIMLNKVFTRFPDMLLSESAGKHYQGGLPRRKLKNKVKILFKLQQFET</sequence>
<dbReference type="Proteomes" id="UP000824533">
    <property type="component" value="Linkage Group LG04"/>
</dbReference>
<protein>
    <submittedName>
        <fullName evidence="1">Uncharacterized protein</fullName>
    </submittedName>
</protein>
<reference evidence="1 2" key="1">
    <citation type="journal article" date="2021" name="Front. Genet.">
        <title>Chromosome-Level Genome Assembly Reveals Significant Gene Expansion in the Toll and IMD Signaling Pathways of Dendrolimus kikuchii.</title>
        <authorList>
            <person name="Zhou J."/>
            <person name="Wu P."/>
            <person name="Xiong Z."/>
            <person name="Liu N."/>
            <person name="Zhao N."/>
            <person name="Ji M."/>
            <person name="Qiu Y."/>
            <person name="Yang B."/>
        </authorList>
    </citation>
    <scope>NUCLEOTIDE SEQUENCE [LARGE SCALE GENOMIC DNA]</scope>
    <source>
        <strain evidence="1">Ann1</strain>
    </source>
</reference>
<accession>A0ACC1DDQ2</accession>
<comment type="caution">
    <text evidence="1">The sequence shown here is derived from an EMBL/GenBank/DDBJ whole genome shotgun (WGS) entry which is preliminary data.</text>
</comment>
<proteinExistence type="predicted"/>
<gene>
    <name evidence="1" type="ORF">K1T71_002652</name>
</gene>
<keyword evidence="2" id="KW-1185">Reference proteome</keyword>
<evidence type="ECO:0000313" key="2">
    <source>
        <dbReference type="Proteomes" id="UP000824533"/>
    </source>
</evidence>